<keyword evidence="5" id="KW-1185">Reference proteome</keyword>
<sequence length="432" mass="47358">MTVALAFKGELEELDAGAHGADHAIARAHTPLLMLDQAEPYPPLAMGYTIFREPGQSPSSKFQVRPLGGPAIEYAVWYDWDIQHMYDLEHVWVYLDEIGKVIRVEASRHGKRLEMTIDGGLCRMQGSRPVLYAEAGKHAHWVDPAEMKEKTGRLLSALCNELSAWEGVHLGNVFATSGRITPTAFDHRLAKLKMKADAFEPSFAFTGNSDQGQGVSLVPWGILERWIPARIASLIVRLPQDIPHIRAVLFDCGDTIADEATEEKLPGSEVVVRAELIPGAGEMVRQVAAAGYRLALVADGPRETFENILKPAGLWDLFDAHIISGDVGEPKPSPKMYAAAFEQLGLEKAQAGSTVMIGNNLSRDIKGANAFRITSIFFGWSRRRTHEPAEDGERPDFSVFTPADVPPLLHEIEAAMQQEVLAERPKAGGAEA</sequence>
<dbReference type="Proteomes" id="UP001320831">
    <property type="component" value="Unassembled WGS sequence"/>
</dbReference>
<dbReference type="InterPro" id="IPR051400">
    <property type="entry name" value="HAD-like_hydrolase"/>
</dbReference>
<keyword evidence="1" id="KW-0479">Metal-binding</keyword>
<evidence type="ECO:0000313" key="4">
    <source>
        <dbReference type="EMBL" id="MCT7378196.1"/>
    </source>
</evidence>
<dbReference type="InterPro" id="IPR023214">
    <property type="entry name" value="HAD_sf"/>
</dbReference>
<keyword evidence="2 4" id="KW-0378">Hydrolase</keyword>
<dbReference type="Gene3D" id="3.40.50.1000">
    <property type="entry name" value="HAD superfamily/HAD-like"/>
    <property type="match status" value="1"/>
</dbReference>
<comment type="caution">
    <text evidence="4">The sequence shown here is derived from an EMBL/GenBank/DDBJ whole genome shotgun (WGS) entry which is preliminary data.</text>
</comment>
<dbReference type="GO" id="GO:0016787">
    <property type="term" value="F:hydrolase activity"/>
    <property type="evidence" value="ECO:0007669"/>
    <property type="project" value="UniProtKB-KW"/>
</dbReference>
<protein>
    <submittedName>
        <fullName evidence="4">HAD family hydrolase</fullName>
    </submittedName>
</protein>
<reference evidence="4 5" key="1">
    <citation type="submission" date="2022-09" db="EMBL/GenBank/DDBJ databases">
        <title>Chelativorans salina sp. nov., a novel slightly halophilic bacterium isolated from a saline lake sediment enrichment.</title>
        <authorList>
            <person name="Gao L."/>
            <person name="Fang B.-Z."/>
            <person name="Li W.-J."/>
        </authorList>
    </citation>
    <scope>NUCLEOTIDE SEQUENCE [LARGE SCALE GENOMIC DNA]</scope>
    <source>
        <strain evidence="4 5">EGI FJ00035</strain>
    </source>
</reference>
<evidence type="ECO:0000256" key="2">
    <source>
        <dbReference type="ARBA" id="ARBA00022801"/>
    </source>
</evidence>
<dbReference type="EMBL" id="JAOCZP010000012">
    <property type="protein sequence ID" value="MCT7378196.1"/>
    <property type="molecule type" value="Genomic_DNA"/>
</dbReference>
<dbReference type="PANTHER" id="PTHR46470:SF2">
    <property type="entry name" value="GLYCERALDEHYDE 3-PHOSPHATE PHOSPHATASE"/>
    <property type="match status" value="1"/>
</dbReference>
<evidence type="ECO:0000256" key="3">
    <source>
        <dbReference type="ARBA" id="ARBA00022842"/>
    </source>
</evidence>
<proteinExistence type="predicted"/>
<dbReference type="PANTHER" id="PTHR46470">
    <property type="entry name" value="N-ACYLNEURAMINATE-9-PHOSPHATASE"/>
    <property type="match status" value="1"/>
</dbReference>
<gene>
    <name evidence="4" type="ORF">N5A92_24590</name>
</gene>
<evidence type="ECO:0000313" key="5">
    <source>
        <dbReference type="Proteomes" id="UP001320831"/>
    </source>
</evidence>
<dbReference type="Pfam" id="PF00702">
    <property type="entry name" value="Hydrolase"/>
    <property type="match status" value="1"/>
</dbReference>
<dbReference type="RefSeq" id="WP_260907051.1">
    <property type="nucleotide sequence ID" value="NZ_JAOCZP010000012.1"/>
</dbReference>
<evidence type="ECO:0000256" key="1">
    <source>
        <dbReference type="ARBA" id="ARBA00022723"/>
    </source>
</evidence>
<dbReference type="InterPro" id="IPR036412">
    <property type="entry name" value="HAD-like_sf"/>
</dbReference>
<dbReference type="SUPFAM" id="SSF56784">
    <property type="entry name" value="HAD-like"/>
    <property type="match status" value="1"/>
</dbReference>
<keyword evidence="3" id="KW-0460">Magnesium</keyword>
<organism evidence="4 5">
    <name type="scientific">Chelativorans salis</name>
    <dbReference type="NCBI Taxonomy" id="2978478"/>
    <lineage>
        <taxon>Bacteria</taxon>
        <taxon>Pseudomonadati</taxon>
        <taxon>Pseudomonadota</taxon>
        <taxon>Alphaproteobacteria</taxon>
        <taxon>Hyphomicrobiales</taxon>
        <taxon>Phyllobacteriaceae</taxon>
        <taxon>Chelativorans</taxon>
    </lineage>
</organism>
<accession>A0ABT2LUY7</accession>
<name>A0ABT2LUY7_9HYPH</name>